<dbReference type="Gene3D" id="3.10.129.10">
    <property type="entry name" value="Hotdog Thioesterase"/>
    <property type="match status" value="1"/>
</dbReference>
<dbReference type="EMBL" id="VICE01000012">
    <property type="protein sequence ID" value="TQD51307.1"/>
    <property type="molecule type" value="Genomic_DNA"/>
</dbReference>
<keyword evidence="2" id="KW-1185">Reference proteome</keyword>
<name>A0A508APB8_9GAMM</name>
<dbReference type="AlphaFoldDB" id="A0A508APB8"/>
<sequence length="156" mass="16496">MTANSILDRAGILARVPHQGTMCLWDAVMDWDATSIRLRADNHRDPAHPLRRRGRLAAVHLCEYGAQAMAVHGGLLGEDGGAPPRAGMLVALRAVRLHVACIDTLPGPLEGSATLLLAGPSSQQYAFAIHHAGELLAEGRAMVAFADPDPTAAQNL</sequence>
<dbReference type="Pfam" id="PF22817">
    <property type="entry name" value="ApeP-like"/>
    <property type="match status" value="1"/>
</dbReference>
<dbReference type="RefSeq" id="WP_141517033.1">
    <property type="nucleotide sequence ID" value="NZ_VICE01000012.1"/>
</dbReference>
<dbReference type="OrthoDB" id="9800188at2"/>
<gene>
    <name evidence="1" type="ORF">FKV25_01560</name>
</gene>
<dbReference type="InterPro" id="IPR029069">
    <property type="entry name" value="HotDog_dom_sf"/>
</dbReference>
<proteinExistence type="predicted"/>
<protein>
    <submittedName>
        <fullName evidence="1">Phosphotransferase</fullName>
    </submittedName>
</protein>
<evidence type="ECO:0000313" key="1">
    <source>
        <dbReference type="EMBL" id="TQD51307.1"/>
    </source>
</evidence>
<accession>A0A508APB8</accession>
<dbReference type="GO" id="GO:0016740">
    <property type="term" value="F:transferase activity"/>
    <property type="evidence" value="ECO:0007669"/>
    <property type="project" value="UniProtKB-KW"/>
</dbReference>
<dbReference type="InterPro" id="IPR016776">
    <property type="entry name" value="ApeP-like_dehydratase"/>
</dbReference>
<keyword evidence="1" id="KW-0808">Transferase</keyword>
<organism evidence="1 2">
    <name type="scientific">Marilutibacter aestuarii</name>
    <dbReference type="NCBI Taxonomy" id="1706195"/>
    <lineage>
        <taxon>Bacteria</taxon>
        <taxon>Pseudomonadati</taxon>
        <taxon>Pseudomonadota</taxon>
        <taxon>Gammaproteobacteria</taxon>
        <taxon>Lysobacterales</taxon>
        <taxon>Lysobacteraceae</taxon>
        <taxon>Marilutibacter</taxon>
    </lineage>
</organism>
<dbReference type="Proteomes" id="UP000318212">
    <property type="component" value="Unassembled WGS sequence"/>
</dbReference>
<comment type="caution">
    <text evidence="1">The sequence shown here is derived from an EMBL/GenBank/DDBJ whole genome shotgun (WGS) entry which is preliminary data.</text>
</comment>
<evidence type="ECO:0000313" key="2">
    <source>
        <dbReference type="Proteomes" id="UP000318212"/>
    </source>
</evidence>
<reference evidence="1 2" key="1">
    <citation type="submission" date="2019-06" db="EMBL/GenBank/DDBJ databases">
        <title>Lysobacter alkalisoli sp. nov. isolated from saline soil.</title>
        <authorList>
            <person name="Sun J.-Q."/>
            <person name="Xu L."/>
        </authorList>
    </citation>
    <scope>NUCLEOTIDE SEQUENCE [LARGE SCALE GENOMIC DNA]</scope>
    <source>
        <strain evidence="1 2">JCM 31130</strain>
    </source>
</reference>
<dbReference type="SUPFAM" id="SSF54637">
    <property type="entry name" value="Thioesterase/thiol ester dehydrase-isomerase"/>
    <property type="match status" value="1"/>
</dbReference>